<keyword evidence="1" id="KW-0812">Transmembrane</keyword>
<accession>A0A4R9ASV0</accession>
<evidence type="ECO:0000313" key="3">
    <source>
        <dbReference type="Proteomes" id="UP000298154"/>
    </source>
</evidence>
<keyword evidence="1" id="KW-0472">Membrane</keyword>
<organism evidence="2 3">
    <name type="scientific">Cryobacterium ruanii</name>
    <dbReference type="NCBI Taxonomy" id="1259197"/>
    <lineage>
        <taxon>Bacteria</taxon>
        <taxon>Bacillati</taxon>
        <taxon>Actinomycetota</taxon>
        <taxon>Actinomycetes</taxon>
        <taxon>Micrococcales</taxon>
        <taxon>Microbacteriaceae</taxon>
        <taxon>Cryobacterium</taxon>
    </lineage>
</organism>
<gene>
    <name evidence="2" type="ORF">E3T47_02600</name>
</gene>
<sequence length="264" mass="27924">MEAKSPAEDELDALRRRAYSRDADIGADPRARARLADLERQHAIREYDASAVPRTAPPIGPATEVVNPPIVDTAQGASAASDAGGWAEKRIAQTPAEPAPSVSALGRMRRALPWALAAAAGVVATAFGAMYVNAVTEPLVEARLVALDEPLPGNVPPALGEEDLVFLGTPDPVFVSHGRYGPLDVWSTTAPHNWQCLAVMFNSSVWGFNCTVSDLDTVADVTVDESLLPSNGPGGPIPDWSSVRFVLHDDVVDVYTGRNANPDA</sequence>
<dbReference type="OrthoDB" id="5117642at2"/>
<dbReference type="AlphaFoldDB" id="A0A4R9ASV0"/>
<evidence type="ECO:0000256" key="1">
    <source>
        <dbReference type="SAM" id="Phobius"/>
    </source>
</evidence>
<dbReference type="EMBL" id="SOHK01000005">
    <property type="protein sequence ID" value="TFD68865.1"/>
    <property type="molecule type" value="Genomic_DNA"/>
</dbReference>
<dbReference type="RefSeq" id="WP_134554070.1">
    <property type="nucleotide sequence ID" value="NZ_SOHK01000005.1"/>
</dbReference>
<name>A0A4R9ASV0_9MICO</name>
<reference evidence="2 3" key="1">
    <citation type="submission" date="2019-03" db="EMBL/GenBank/DDBJ databases">
        <title>Genomics of glacier-inhabiting Cryobacterium strains.</title>
        <authorList>
            <person name="Liu Q."/>
            <person name="Xin Y.-H."/>
        </authorList>
    </citation>
    <scope>NUCLEOTIDE SEQUENCE [LARGE SCALE GENOMIC DNA]</scope>
    <source>
        <strain evidence="2 3">Sr36</strain>
    </source>
</reference>
<dbReference type="Proteomes" id="UP000298154">
    <property type="component" value="Unassembled WGS sequence"/>
</dbReference>
<feature type="transmembrane region" description="Helical" evidence="1">
    <location>
        <begin position="111"/>
        <end position="132"/>
    </location>
</feature>
<protein>
    <submittedName>
        <fullName evidence="2">Uncharacterized protein</fullName>
    </submittedName>
</protein>
<evidence type="ECO:0000313" key="2">
    <source>
        <dbReference type="EMBL" id="TFD68865.1"/>
    </source>
</evidence>
<proteinExistence type="predicted"/>
<comment type="caution">
    <text evidence="2">The sequence shown here is derived from an EMBL/GenBank/DDBJ whole genome shotgun (WGS) entry which is preliminary data.</text>
</comment>
<keyword evidence="1" id="KW-1133">Transmembrane helix</keyword>
<keyword evidence="3" id="KW-1185">Reference proteome</keyword>